<accession>A0ABS0C456</accession>
<comment type="caution">
    <text evidence="1">The sequence shown here is derived from an EMBL/GenBank/DDBJ whole genome shotgun (WGS) entry which is preliminary data.</text>
</comment>
<protein>
    <submittedName>
        <fullName evidence="1">Uncharacterized protein</fullName>
    </submittedName>
</protein>
<evidence type="ECO:0000313" key="1">
    <source>
        <dbReference type="EMBL" id="MBF6225172.1"/>
    </source>
</evidence>
<dbReference type="Proteomes" id="UP000807309">
    <property type="component" value="Unassembled WGS sequence"/>
</dbReference>
<sequence>MRAAFADRLAGYDMGKGCLRVLLRARNYRAALELAGNDQARRFLARRLAECESV</sequence>
<organism evidence="1 2">
    <name type="scientific">Nocardia abscessus</name>
    <dbReference type="NCBI Taxonomy" id="120957"/>
    <lineage>
        <taxon>Bacteria</taxon>
        <taxon>Bacillati</taxon>
        <taxon>Actinomycetota</taxon>
        <taxon>Actinomycetes</taxon>
        <taxon>Mycobacteriales</taxon>
        <taxon>Nocardiaceae</taxon>
        <taxon>Nocardia</taxon>
    </lineage>
</organism>
<proteinExistence type="predicted"/>
<name>A0ABS0C456_9NOCA</name>
<gene>
    <name evidence="1" type="ORF">IU470_08620</name>
</gene>
<reference evidence="1 2" key="1">
    <citation type="submission" date="2020-10" db="EMBL/GenBank/DDBJ databases">
        <title>Identification of Nocardia species via Next-generation sequencing and recognition of intraspecies genetic diversity.</title>
        <authorList>
            <person name="Li P."/>
            <person name="Li P."/>
            <person name="Lu B."/>
        </authorList>
    </citation>
    <scope>NUCLEOTIDE SEQUENCE [LARGE SCALE GENOMIC DNA]</scope>
    <source>
        <strain evidence="1 2">N-11</strain>
    </source>
</reference>
<dbReference type="EMBL" id="JADLRE010000005">
    <property type="protein sequence ID" value="MBF6225172.1"/>
    <property type="molecule type" value="Genomic_DNA"/>
</dbReference>
<evidence type="ECO:0000313" key="2">
    <source>
        <dbReference type="Proteomes" id="UP000807309"/>
    </source>
</evidence>
<keyword evidence="2" id="KW-1185">Reference proteome</keyword>